<name>A0AAD8EIY7_DIPPU</name>
<dbReference type="GO" id="GO:0050916">
    <property type="term" value="P:sensory perception of sweet taste"/>
    <property type="evidence" value="ECO:0007669"/>
    <property type="project" value="UniProtKB-ARBA"/>
</dbReference>
<reference evidence="8" key="2">
    <citation type="submission" date="2023-05" db="EMBL/GenBank/DDBJ databases">
        <authorList>
            <person name="Fouks B."/>
        </authorList>
    </citation>
    <scope>NUCLEOTIDE SEQUENCE</scope>
    <source>
        <strain evidence="8">Stay&amp;Tobe</strain>
        <tissue evidence="8">Testes</tissue>
    </source>
</reference>
<evidence type="ECO:0000256" key="7">
    <source>
        <dbReference type="ARBA" id="ARBA00023170"/>
    </source>
</evidence>
<feature type="non-terminal residue" evidence="8">
    <location>
        <position position="1"/>
    </location>
</feature>
<comment type="subcellular location">
    <subcellularLocation>
        <location evidence="1">Cell membrane</location>
        <topology evidence="1">Multi-pass membrane protein</topology>
    </subcellularLocation>
</comment>
<accession>A0AAD8EIY7</accession>
<keyword evidence="4" id="KW-0812">Transmembrane</keyword>
<dbReference type="Pfam" id="PF06151">
    <property type="entry name" value="Trehalose_recp"/>
    <property type="match status" value="1"/>
</dbReference>
<evidence type="ECO:0000313" key="8">
    <source>
        <dbReference type="EMBL" id="KAJ9591297.1"/>
    </source>
</evidence>
<dbReference type="EMBL" id="JASPKZ010003876">
    <property type="protein sequence ID" value="KAJ9591297.1"/>
    <property type="molecule type" value="Genomic_DNA"/>
</dbReference>
<protein>
    <recommendedName>
        <fullName evidence="10">Gustatory receptor</fullName>
    </recommendedName>
</protein>
<reference evidence="8" key="1">
    <citation type="journal article" date="2023" name="IScience">
        <title>Live-bearing cockroach genome reveals convergent evolutionary mechanisms linked to viviparity in insects and beyond.</title>
        <authorList>
            <person name="Fouks B."/>
            <person name="Harrison M.C."/>
            <person name="Mikhailova A.A."/>
            <person name="Marchal E."/>
            <person name="English S."/>
            <person name="Carruthers M."/>
            <person name="Jennings E.C."/>
            <person name="Chiamaka E.L."/>
            <person name="Frigard R.A."/>
            <person name="Pippel M."/>
            <person name="Attardo G.M."/>
            <person name="Benoit J.B."/>
            <person name="Bornberg-Bauer E."/>
            <person name="Tobe S.S."/>
        </authorList>
    </citation>
    <scope>NUCLEOTIDE SEQUENCE</scope>
    <source>
        <strain evidence="8">Stay&amp;Tobe</strain>
    </source>
</reference>
<dbReference type="AlphaFoldDB" id="A0AAD8EIY7"/>
<keyword evidence="6" id="KW-0472">Membrane</keyword>
<dbReference type="PANTHER" id="PTHR21421:SF29">
    <property type="entry name" value="GUSTATORY RECEPTOR 5A FOR TREHALOSE-RELATED"/>
    <property type="match status" value="1"/>
</dbReference>
<evidence type="ECO:0000256" key="3">
    <source>
        <dbReference type="ARBA" id="ARBA00022475"/>
    </source>
</evidence>
<evidence type="ECO:0000256" key="5">
    <source>
        <dbReference type="ARBA" id="ARBA00022989"/>
    </source>
</evidence>
<sequence length="70" mass="7785">VNRFLEQITTDNVALTGLNFFPVTRMVLLTLAGTIVTYEIVLVQFGTAADVRGSTNLTELCLNKTQNNYF</sequence>
<proteinExistence type="inferred from homology"/>
<keyword evidence="3" id="KW-1003">Cell membrane</keyword>
<dbReference type="PANTHER" id="PTHR21421">
    <property type="entry name" value="GUSTATORY RECEPTOR"/>
    <property type="match status" value="1"/>
</dbReference>
<evidence type="ECO:0000256" key="6">
    <source>
        <dbReference type="ARBA" id="ARBA00023136"/>
    </source>
</evidence>
<dbReference type="GO" id="GO:0005886">
    <property type="term" value="C:plasma membrane"/>
    <property type="evidence" value="ECO:0007669"/>
    <property type="project" value="UniProtKB-SubCell"/>
</dbReference>
<comment type="similarity">
    <text evidence="2">Belongs to the insect chemoreceptor superfamily. Gustatory receptor (GR) family. Gr5a subfamily.</text>
</comment>
<keyword evidence="5" id="KW-1133">Transmembrane helix</keyword>
<keyword evidence="7" id="KW-0675">Receptor</keyword>
<evidence type="ECO:0000313" key="9">
    <source>
        <dbReference type="Proteomes" id="UP001233999"/>
    </source>
</evidence>
<keyword evidence="9" id="KW-1185">Reference proteome</keyword>
<evidence type="ECO:0000256" key="1">
    <source>
        <dbReference type="ARBA" id="ARBA00004651"/>
    </source>
</evidence>
<evidence type="ECO:0000256" key="2">
    <source>
        <dbReference type="ARBA" id="ARBA00005327"/>
    </source>
</evidence>
<dbReference type="Proteomes" id="UP001233999">
    <property type="component" value="Unassembled WGS sequence"/>
</dbReference>
<evidence type="ECO:0008006" key="10">
    <source>
        <dbReference type="Google" id="ProtNLM"/>
    </source>
</evidence>
<evidence type="ECO:0000256" key="4">
    <source>
        <dbReference type="ARBA" id="ARBA00022692"/>
    </source>
</evidence>
<comment type="caution">
    <text evidence="8">The sequence shown here is derived from an EMBL/GenBank/DDBJ whole genome shotgun (WGS) entry which is preliminary data.</text>
</comment>
<dbReference type="InterPro" id="IPR009318">
    <property type="entry name" value="Gustatory_rcpt"/>
</dbReference>
<gene>
    <name evidence="8" type="ORF">L9F63_002171</name>
</gene>
<organism evidence="8 9">
    <name type="scientific">Diploptera punctata</name>
    <name type="common">Pacific beetle cockroach</name>
    <dbReference type="NCBI Taxonomy" id="6984"/>
    <lineage>
        <taxon>Eukaryota</taxon>
        <taxon>Metazoa</taxon>
        <taxon>Ecdysozoa</taxon>
        <taxon>Arthropoda</taxon>
        <taxon>Hexapoda</taxon>
        <taxon>Insecta</taxon>
        <taxon>Pterygota</taxon>
        <taxon>Neoptera</taxon>
        <taxon>Polyneoptera</taxon>
        <taxon>Dictyoptera</taxon>
        <taxon>Blattodea</taxon>
        <taxon>Blaberoidea</taxon>
        <taxon>Blaberidae</taxon>
        <taxon>Diplopterinae</taxon>
        <taxon>Diploptera</taxon>
    </lineage>
</organism>
<dbReference type="GO" id="GO:0008527">
    <property type="term" value="F:taste receptor activity"/>
    <property type="evidence" value="ECO:0007669"/>
    <property type="project" value="InterPro"/>
</dbReference>